<dbReference type="InterPro" id="IPR035892">
    <property type="entry name" value="C2_domain_sf"/>
</dbReference>
<dbReference type="GO" id="GO:0070382">
    <property type="term" value="C:exocytic vesicle"/>
    <property type="evidence" value="ECO:0007669"/>
    <property type="project" value="TreeGrafter"/>
</dbReference>
<proteinExistence type="predicted"/>
<keyword evidence="4" id="KW-0106">Calcium</keyword>
<reference evidence="11 12" key="1">
    <citation type="submission" date="2025-04" db="UniProtKB">
        <authorList>
            <consortium name="RefSeq"/>
        </authorList>
    </citation>
    <scope>IDENTIFICATION</scope>
    <source>
        <tissue evidence="11 12">Whole sample</tissue>
    </source>
</reference>
<feature type="domain" description="C2" evidence="9">
    <location>
        <begin position="161"/>
        <end position="279"/>
    </location>
</feature>
<evidence type="ECO:0000256" key="6">
    <source>
        <dbReference type="ARBA" id="ARBA00023136"/>
    </source>
</evidence>
<comment type="subcellular location">
    <subcellularLocation>
        <location evidence="7">Endomembrane system</location>
        <topology evidence="7">Single-pass membrane protein</topology>
    </subcellularLocation>
</comment>
<dbReference type="InterPro" id="IPR001565">
    <property type="entry name" value="Synaptotagmin"/>
</dbReference>
<accession>A0A8B8AJA0</accession>
<dbReference type="Pfam" id="PF00168">
    <property type="entry name" value="C2"/>
    <property type="match status" value="2"/>
</dbReference>
<dbReference type="SUPFAM" id="SSF49562">
    <property type="entry name" value="C2 domain (Calcium/lipid-binding domain, CaLB)"/>
    <property type="match status" value="2"/>
</dbReference>
<name>A0A8B8AJA0_CRAVI</name>
<evidence type="ECO:0000313" key="10">
    <source>
        <dbReference type="Proteomes" id="UP000694844"/>
    </source>
</evidence>
<dbReference type="SMART" id="SM00239">
    <property type="entry name" value="C2"/>
    <property type="match status" value="2"/>
</dbReference>
<dbReference type="CDD" id="cd08403">
    <property type="entry name" value="C2B_Synaptotagmin-3-5-6-9-10"/>
    <property type="match status" value="1"/>
</dbReference>
<dbReference type="PROSITE" id="PS50004">
    <property type="entry name" value="C2"/>
    <property type="match status" value="2"/>
</dbReference>
<dbReference type="RefSeq" id="XP_022291617.1">
    <property type="nucleotide sequence ID" value="XM_022435909.1"/>
</dbReference>
<dbReference type="KEGG" id="cvn:111102954"/>
<dbReference type="FunFam" id="2.60.40.150:FF:000005">
    <property type="entry name" value="Synaptotagmin 6"/>
    <property type="match status" value="1"/>
</dbReference>
<feature type="transmembrane region" description="Helical" evidence="8">
    <location>
        <begin position="12"/>
        <end position="38"/>
    </location>
</feature>
<dbReference type="FunFam" id="2.60.40.150:FF:000011">
    <property type="entry name" value="Synaptotagmin 6"/>
    <property type="match status" value="1"/>
</dbReference>
<keyword evidence="6 8" id="KW-0472">Membrane</keyword>
<dbReference type="GO" id="GO:0001786">
    <property type="term" value="F:phosphatidylserine binding"/>
    <property type="evidence" value="ECO:0007669"/>
    <property type="project" value="TreeGrafter"/>
</dbReference>
<keyword evidence="5 8" id="KW-1133">Transmembrane helix</keyword>
<evidence type="ECO:0000256" key="1">
    <source>
        <dbReference type="ARBA" id="ARBA00022692"/>
    </source>
</evidence>
<dbReference type="GO" id="GO:0030276">
    <property type="term" value="F:clathrin binding"/>
    <property type="evidence" value="ECO:0007669"/>
    <property type="project" value="TreeGrafter"/>
</dbReference>
<keyword evidence="2" id="KW-0479">Metal-binding</keyword>
<dbReference type="Proteomes" id="UP000694844">
    <property type="component" value="Chromosome 7"/>
</dbReference>
<feature type="domain" description="C2" evidence="9">
    <location>
        <begin position="293"/>
        <end position="426"/>
    </location>
</feature>
<dbReference type="PRINTS" id="PR00399">
    <property type="entry name" value="SYNAPTOTAGMN"/>
</dbReference>
<evidence type="ECO:0000256" key="4">
    <source>
        <dbReference type="ARBA" id="ARBA00022837"/>
    </source>
</evidence>
<dbReference type="KEGG" id="cvn:111102959"/>
<keyword evidence="10" id="KW-1185">Reference proteome</keyword>
<dbReference type="GO" id="GO:0017156">
    <property type="term" value="P:calcium-ion regulated exocytosis"/>
    <property type="evidence" value="ECO:0007669"/>
    <property type="project" value="TreeGrafter"/>
</dbReference>
<dbReference type="GO" id="GO:0005886">
    <property type="term" value="C:plasma membrane"/>
    <property type="evidence" value="ECO:0007669"/>
    <property type="project" value="TreeGrafter"/>
</dbReference>
<sequence>MVQRKGEEGFPVRYTVAIVTSGIAVVITVIVYMTWLYCKKKRHRFQWYESSDDDCSPNAIHASSHLKISQSTPELNKHFLEDEGPGKKGVFKLTNVRQSTLPTVSQRHELFKRQLSHKLDLSNIEFQVQSVKHKEQPNLGVIKPELYKQVSIDSVKSEHCICGKLFFTLLYSHGSESLVVNILRCEELPAKDFSGTSDPYVKIYLLPDRKHKCQTKVHRKTLSPEFNEKFAFSVSYKELTSRVLQFNIYDFDRFSRHDLIGTVVVKDILCEGSLTNETFFVRDVMSANQEKFELGELMLSLCYLPTAGRLTLTVVKARNLKAMDITGASDPYVKVSLMCQGKRIKKRKTSVKKNTLNPVYNEALVFDVPQENVDDVYLVVKVIDYDRIGSNEVMGCCALGPKHVGLGRDHWFEMLENPRKPVAQWYTLQEHVPFCTNESTMGKCRLNCQGQSRQSTVDSSEGSLYG</sequence>
<evidence type="ECO:0000259" key="9">
    <source>
        <dbReference type="PROSITE" id="PS50004"/>
    </source>
</evidence>
<evidence type="ECO:0000313" key="11">
    <source>
        <dbReference type="RefSeq" id="XP_022291617.1"/>
    </source>
</evidence>
<evidence type="ECO:0000256" key="7">
    <source>
        <dbReference type="ARBA" id="ARBA00037847"/>
    </source>
</evidence>
<evidence type="ECO:0000313" key="12">
    <source>
        <dbReference type="RefSeq" id="XP_022291621.1"/>
    </source>
</evidence>
<dbReference type="InterPro" id="IPR000008">
    <property type="entry name" value="C2_dom"/>
</dbReference>
<dbReference type="RefSeq" id="XP_022291621.1">
    <property type="nucleotide sequence ID" value="XM_022435913.1"/>
</dbReference>
<keyword evidence="1 8" id="KW-0812">Transmembrane</keyword>
<dbReference type="GO" id="GO:0005544">
    <property type="term" value="F:calcium-dependent phospholipid binding"/>
    <property type="evidence" value="ECO:0007669"/>
    <property type="project" value="TreeGrafter"/>
</dbReference>
<dbReference type="PRINTS" id="PR00360">
    <property type="entry name" value="C2DOMAIN"/>
</dbReference>
<dbReference type="GO" id="GO:0000149">
    <property type="term" value="F:SNARE binding"/>
    <property type="evidence" value="ECO:0007669"/>
    <property type="project" value="TreeGrafter"/>
</dbReference>
<evidence type="ECO:0000256" key="2">
    <source>
        <dbReference type="ARBA" id="ARBA00022723"/>
    </source>
</evidence>
<dbReference type="GeneID" id="111102954"/>
<evidence type="ECO:0000256" key="8">
    <source>
        <dbReference type="SAM" id="Phobius"/>
    </source>
</evidence>
<gene>
    <name evidence="11" type="primary">LOC111102954</name>
    <name evidence="12" type="synonym">LOC111102959</name>
</gene>
<dbReference type="GO" id="GO:0005509">
    <property type="term" value="F:calcium ion binding"/>
    <property type="evidence" value="ECO:0007669"/>
    <property type="project" value="TreeGrafter"/>
</dbReference>
<dbReference type="PANTHER" id="PTHR10024:SF374">
    <property type="entry name" value="C2 DOMAIN-CONTAINING PROTEIN"/>
    <property type="match status" value="1"/>
</dbReference>
<dbReference type="PANTHER" id="PTHR10024">
    <property type="entry name" value="SYNAPTOTAGMIN"/>
    <property type="match status" value="1"/>
</dbReference>
<dbReference type="OrthoDB" id="67700at2759"/>
<evidence type="ECO:0000256" key="5">
    <source>
        <dbReference type="ARBA" id="ARBA00022989"/>
    </source>
</evidence>
<dbReference type="AlphaFoldDB" id="A0A8B8AJA0"/>
<keyword evidence="3" id="KW-0677">Repeat</keyword>
<dbReference type="Gene3D" id="2.60.40.150">
    <property type="entry name" value="C2 domain"/>
    <property type="match status" value="2"/>
</dbReference>
<protein>
    <submittedName>
        <fullName evidence="11 12">Synaptotagmin-9-like</fullName>
    </submittedName>
</protein>
<evidence type="ECO:0000256" key="3">
    <source>
        <dbReference type="ARBA" id="ARBA00022737"/>
    </source>
</evidence>
<organism evidence="10 11">
    <name type="scientific">Crassostrea virginica</name>
    <name type="common">Eastern oyster</name>
    <dbReference type="NCBI Taxonomy" id="6565"/>
    <lineage>
        <taxon>Eukaryota</taxon>
        <taxon>Metazoa</taxon>
        <taxon>Spiralia</taxon>
        <taxon>Lophotrochozoa</taxon>
        <taxon>Mollusca</taxon>
        <taxon>Bivalvia</taxon>
        <taxon>Autobranchia</taxon>
        <taxon>Pteriomorphia</taxon>
        <taxon>Ostreida</taxon>
        <taxon>Ostreoidea</taxon>
        <taxon>Ostreidae</taxon>
        <taxon>Crassostrea</taxon>
    </lineage>
</organism>